<proteinExistence type="predicted"/>
<feature type="domain" description="Transcription factor IIIC 90kDa subunit N-terminal" evidence="1">
    <location>
        <begin position="142"/>
        <end position="369"/>
    </location>
</feature>
<sequence>MWSKRLPREGGMHGRELASTSQDGWSRLLPNSITITLRCPTTSRRLVICDIASRTLDVDGAERRTTLPTAVGTKMTVRIAPSGSPAAGQDQAKGKARAVDNDDGDIRNGCSDGSATTAGNSLVLLASATLKGQSGRLTNLQWSSGGQALVPLKQSLVILTPCLGLHPQLFDSVRLSDLEAHPNWWDKFDHLIHSIEYRPIYESDPTVRTRSAVSKDYSAIHASQLEQSWQQAEWSPPGLGVAGSSLIAALSHEHDLYIIGAAKNPFGADWRVLHAVDAEPIRRHVRRERQQASEAGAPSVPAFFAPDVQTGRLESRAGQFLCAAWTEAIPPDRTRPGSAGDASEVQALLIAGTRSGHLALWECSNRASAPRLATCSRTGSWDVLGICVGPWQAGRVTGTMSCRIVTHDRQRVAIWTLERARDRLDIKQASELPPPLPGRMISVWKWFGGLLVYATTGEVHVFDADNGTTRTFELSEGGRDDCDPLRPAASIRPKGSGSCIIALQDSSRYLVPLDINAGAPAGDTLVPLAAPVARGYVPLLSEVQPAYDALQRLHGEAAESSSASPVDALEASIRSYDSVASMGLTVSGSSRYNLWLRSPVVPAKDARTRAVELLAAALASVEHLDAPTVARIRHVLAHYHVSSSPVAFADGLGQVIDQATDGLEDALLRDGPTSDDATTTVSRDHALRRGQACLYVALWLQRERGDAAPAGTARNVDFLRSLLFVRHLADSMAGLVDEVEPASSMTKDEARRDATTVTRLAAAAHAMLSSGGAEPSRPRTSRLQGTITEADAVLARLGVSLGAIQKQWDETLRSDGTLQAGEECAACEAPLSLQVDAAKGTVEWARCVSGHVWRECGMTQQIRKTRLARLTRPDPTLPSCDRSIALRRTARCGVSLAPLVSVGVRACSGCWTKSLLHAVPTRDQAAMDVEPGVEPLSSVLFRGPGETTCWACGCTWVPL</sequence>
<dbReference type="Proteomes" id="UP000323386">
    <property type="component" value="Unassembled WGS sequence"/>
</dbReference>
<keyword evidence="3" id="KW-1185">Reference proteome</keyword>
<organism evidence="2 3">
    <name type="scientific">Pseudozyma flocculosa</name>
    <dbReference type="NCBI Taxonomy" id="84751"/>
    <lineage>
        <taxon>Eukaryota</taxon>
        <taxon>Fungi</taxon>
        <taxon>Dikarya</taxon>
        <taxon>Basidiomycota</taxon>
        <taxon>Ustilaginomycotina</taxon>
        <taxon>Ustilaginomycetes</taxon>
        <taxon>Ustilaginales</taxon>
        <taxon>Ustilaginaceae</taxon>
        <taxon>Pseudozyma</taxon>
    </lineage>
</organism>
<dbReference type="EMBL" id="OOIP01000004">
    <property type="protein sequence ID" value="SPO36596.1"/>
    <property type="molecule type" value="Genomic_DNA"/>
</dbReference>
<gene>
    <name evidence="2" type="ORF">PSFLO_02067</name>
</gene>
<reference evidence="2 3" key="1">
    <citation type="submission" date="2018-03" db="EMBL/GenBank/DDBJ databases">
        <authorList>
            <person name="Guldener U."/>
        </authorList>
    </citation>
    <scope>NUCLEOTIDE SEQUENCE [LARGE SCALE GENOMIC DNA]</scope>
    <source>
        <strain evidence="2 3">DAOM196992</strain>
    </source>
</reference>
<dbReference type="Pfam" id="PF12657">
    <property type="entry name" value="TFIIIC_delta"/>
    <property type="match status" value="1"/>
</dbReference>
<dbReference type="OrthoDB" id="6021743at2759"/>
<dbReference type="InterPro" id="IPR024761">
    <property type="entry name" value="TFIIIC_delta_N"/>
</dbReference>
<evidence type="ECO:0000259" key="1">
    <source>
        <dbReference type="Pfam" id="PF12657"/>
    </source>
</evidence>
<evidence type="ECO:0000313" key="3">
    <source>
        <dbReference type="Proteomes" id="UP000323386"/>
    </source>
</evidence>
<accession>A0A5C3EY75</accession>
<dbReference type="AlphaFoldDB" id="A0A5C3EY75"/>
<name>A0A5C3EY75_9BASI</name>
<evidence type="ECO:0000313" key="2">
    <source>
        <dbReference type="EMBL" id="SPO36596.1"/>
    </source>
</evidence>
<protein>
    <recommendedName>
        <fullName evidence="1">Transcription factor IIIC 90kDa subunit N-terminal domain-containing protein</fullName>
    </recommendedName>
</protein>